<reference evidence="2 3" key="1">
    <citation type="submission" date="2018-06" db="EMBL/GenBank/DDBJ databases">
        <authorList>
            <consortium name="Pathogen Informatics"/>
            <person name="Doyle S."/>
        </authorList>
    </citation>
    <scope>NUCLEOTIDE SEQUENCE [LARGE SCALE GENOMIC DNA]</scope>
    <source>
        <strain evidence="2 3">NCTC13456</strain>
    </source>
</reference>
<keyword evidence="1" id="KW-1133">Transmembrane helix</keyword>
<proteinExistence type="predicted"/>
<dbReference type="EMBL" id="UFXS01000001">
    <property type="protein sequence ID" value="STD52826.1"/>
    <property type="molecule type" value="Genomic_DNA"/>
</dbReference>
<accession>A0A376G2E2</accession>
<dbReference type="Pfam" id="PF14079">
    <property type="entry name" value="DUF4260"/>
    <property type="match status" value="1"/>
</dbReference>
<dbReference type="InterPro" id="IPR025356">
    <property type="entry name" value="DUF4260"/>
</dbReference>
<evidence type="ECO:0000313" key="3">
    <source>
        <dbReference type="Proteomes" id="UP000254737"/>
    </source>
</evidence>
<feature type="transmembrane region" description="Helical" evidence="1">
    <location>
        <begin position="7"/>
        <end position="23"/>
    </location>
</feature>
<dbReference type="AlphaFoldDB" id="A0A376G2E2"/>
<keyword evidence="1" id="KW-0812">Transmembrane</keyword>
<dbReference type="Proteomes" id="UP000254737">
    <property type="component" value="Unassembled WGS sequence"/>
</dbReference>
<evidence type="ECO:0008006" key="4">
    <source>
        <dbReference type="Google" id="ProtNLM"/>
    </source>
</evidence>
<evidence type="ECO:0000313" key="2">
    <source>
        <dbReference type="EMBL" id="STD52826.1"/>
    </source>
</evidence>
<protein>
    <recommendedName>
        <fullName evidence="4">DUF4260 family protein</fullName>
    </recommendedName>
</protein>
<sequence>MKNILKLEQLALLILMIVLYSLLKLSWMWFAILFLAPDIFMLGYLFGNKIGAISYNFIHNYFTTISLILIGYFLHIEWCLMIGFIFSAHISFDRFLGFGLKKYDGFKSTHLGDL</sequence>
<gene>
    <name evidence="2" type="ORF">NCTC13456_00032</name>
</gene>
<organism evidence="2 3">
    <name type="scientific">Empedobacter falsenii</name>
    <dbReference type="NCBI Taxonomy" id="343874"/>
    <lineage>
        <taxon>Bacteria</taxon>
        <taxon>Pseudomonadati</taxon>
        <taxon>Bacteroidota</taxon>
        <taxon>Flavobacteriia</taxon>
        <taxon>Flavobacteriales</taxon>
        <taxon>Weeksellaceae</taxon>
        <taxon>Empedobacter</taxon>
    </lineage>
</organism>
<name>A0A376G2E2_9FLAO</name>
<dbReference type="RefSeq" id="WP_114997808.1">
    <property type="nucleotide sequence ID" value="NZ_UFXS01000001.1"/>
</dbReference>
<evidence type="ECO:0000256" key="1">
    <source>
        <dbReference type="SAM" id="Phobius"/>
    </source>
</evidence>
<keyword evidence="1" id="KW-0472">Membrane</keyword>